<accession>A0A0B2NQR1</accession>
<evidence type="ECO:0000313" key="1">
    <source>
        <dbReference type="EMBL" id="KHM99420.1"/>
    </source>
</evidence>
<reference evidence="1" key="1">
    <citation type="submission" date="2014-07" db="EMBL/GenBank/DDBJ databases">
        <title>Identification of a novel salt tolerance gene in wild soybean by whole-genome sequencing.</title>
        <authorList>
            <person name="Lam H.-M."/>
            <person name="Qi X."/>
            <person name="Li M.-W."/>
            <person name="Liu X."/>
            <person name="Xie M."/>
            <person name="Ni M."/>
            <person name="Xu X."/>
        </authorList>
    </citation>
    <scope>NUCLEOTIDE SEQUENCE [LARGE SCALE GENOMIC DNA]</scope>
    <source>
        <tissue evidence="1">Root</tissue>
    </source>
</reference>
<dbReference type="GO" id="GO:0016787">
    <property type="term" value="F:hydrolase activity"/>
    <property type="evidence" value="ECO:0007669"/>
    <property type="project" value="UniProtKB-KW"/>
</dbReference>
<proteinExistence type="predicted"/>
<dbReference type="EMBL" id="KN671678">
    <property type="protein sequence ID" value="KHM99420.1"/>
    <property type="molecule type" value="Genomic_DNA"/>
</dbReference>
<feature type="non-terminal residue" evidence="1">
    <location>
        <position position="163"/>
    </location>
</feature>
<dbReference type="Pfam" id="PF14223">
    <property type="entry name" value="Retrotran_gag_2"/>
    <property type="match status" value="1"/>
</dbReference>
<protein>
    <submittedName>
        <fullName evidence="1">Retrovirus-related Pol polyprotein from transposon TNT 1-94</fullName>
        <ecNumber evidence="1">3.1.13.-</ecNumber>
    </submittedName>
</protein>
<organism evidence="1">
    <name type="scientific">Glycine soja</name>
    <name type="common">Wild soybean</name>
    <dbReference type="NCBI Taxonomy" id="3848"/>
    <lineage>
        <taxon>Eukaryota</taxon>
        <taxon>Viridiplantae</taxon>
        <taxon>Streptophyta</taxon>
        <taxon>Embryophyta</taxon>
        <taxon>Tracheophyta</taxon>
        <taxon>Spermatophyta</taxon>
        <taxon>Magnoliopsida</taxon>
        <taxon>eudicotyledons</taxon>
        <taxon>Gunneridae</taxon>
        <taxon>Pentapetalae</taxon>
        <taxon>rosids</taxon>
        <taxon>fabids</taxon>
        <taxon>Fabales</taxon>
        <taxon>Fabaceae</taxon>
        <taxon>Papilionoideae</taxon>
        <taxon>50 kb inversion clade</taxon>
        <taxon>NPAAA clade</taxon>
        <taxon>indigoferoid/millettioid clade</taxon>
        <taxon>Phaseoleae</taxon>
        <taxon>Glycine</taxon>
        <taxon>Glycine subgen. Soja</taxon>
    </lineage>
</organism>
<name>A0A0B2NQR1_GLYSO</name>
<dbReference type="Proteomes" id="UP000053555">
    <property type="component" value="Unassembled WGS sequence"/>
</dbReference>
<keyword evidence="1" id="KW-0378">Hydrolase</keyword>
<dbReference type="AlphaFoldDB" id="A0A0B2NQR1"/>
<sequence length="163" mass="18648">MTLEEGKVKIEKFDGRDFSFWKMQIEDYLYQKKLYQPLSGVKPEDMKQEEWNLLDRQALGVIKLTLANNVAFNIVNEKTTAGLMKALSDMYEKSSTANKVYLMHQLFSLKMGEVQIKFEDEVKALILLSSLPDSWAATVTAVSSSTRENTLKLSNIRDLILSE</sequence>
<gene>
    <name evidence="1" type="ORF">glysoja_040472</name>
</gene>
<dbReference type="EC" id="3.1.13.-" evidence="1"/>